<organism evidence="2 3">
    <name type="scientific">Romanomermis culicivorax</name>
    <name type="common">Nematode worm</name>
    <dbReference type="NCBI Taxonomy" id="13658"/>
    <lineage>
        <taxon>Eukaryota</taxon>
        <taxon>Metazoa</taxon>
        <taxon>Ecdysozoa</taxon>
        <taxon>Nematoda</taxon>
        <taxon>Enoplea</taxon>
        <taxon>Dorylaimia</taxon>
        <taxon>Mermithida</taxon>
        <taxon>Mermithoidea</taxon>
        <taxon>Mermithidae</taxon>
        <taxon>Romanomermis</taxon>
    </lineage>
</organism>
<evidence type="ECO:0000313" key="3">
    <source>
        <dbReference type="WBParaSite" id="nRc.2.0.1.t38250-RA"/>
    </source>
</evidence>
<proteinExistence type="predicted"/>
<protein>
    <submittedName>
        <fullName evidence="3">Uncharacterized protein</fullName>
    </submittedName>
</protein>
<evidence type="ECO:0000256" key="1">
    <source>
        <dbReference type="SAM" id="MobiDB-lite"/>
    </source>
</evidence>
<sequence>MPSPVLWNRPVAMGSLQQLLPRYHQQGGQEPKCWRGLPSSNQWLLRIHRPRSLMPLERCCAPSTMMSASSRHRLSQWLLPPGYHPVVPEDWRSSRSPPVPGPGHQLPW</sequence>
<dbReference type="AlphaFoldDB" id="A0A915KIL8"/>
<reference evidence="3" key="1">
    <citation type="submission" date="2022-11" db="UniProtKB">
        <authorList>
            <consortium name="WormBaseParasite"/>
        </authorList>
    </citation>
    <scope>IDENTIFICATION</scope>
</reference>
<feature type="region of interest" description="Disordered" evidence="1">
    <location>
        <begin position="89"/>
        <end position="108"/>
    </location>
</feature>
<evidence type="ECO:0000313" key="2">
    <source>
        <dbReference type="Proteomes" id="UP000887565"/>
    </source>
</evidence>
<dbReference type="Proteomes" id="UP000887565">
    <property type="component" value="Unplaced"/>
</dbReference>
<name>A0A915KIL8_ROMCU</name>
<dbReference type="WBParaSite" id="nRc.2.0.1.t38250-RA">
    <property type="protein sequence ID" value="nRc.2.0.1.t38250-RA"/>
    <property type="gene ID" value="nRc.2.0.1.g38250"/>
</dbReference>
<keyword evidence="2" id="KW-1185">Reference proteome</keyword>
<accession>A0A915KIL8</accession>